<evidence type="ECO:0000256" key="1">
    <source>
        <dbReference type="ARBA" id="ARBA00006270"/>
    </source>
</evidence>
<dbReference type="PROSITE" id="PS51419">
    <property type="entry name" value="RAB"/>
    <property type="match status" value="1"/>
</dbReference>
<dbReference type="PANTHER" id="PTHR47979">
    <property type="entry name" value="DRAB11-RELATED"/>
    <property type="match status" value="1"/>
</dbReference>
<gene>
    <name evidence="8" type="ORF">CKAN_00563700</name>
</gene>
<dbReference type="InterPro" id="IPR027417">
    <property type="entry name" value="P-loop_NTPase"/>
</dbReference>
<keyword evidence="6" id="KW-0636">Prenylation</keyword>
<dbReference type="FunFam" id="3.40.50.300:FF:000274">
    <property type="entry name" value="ras-related protein RABA5a"/>
    <property type="match status" value="1"/>
</dbReference>
<dbReference type="InterPro" id="IPR005225">
    <property type="entry name" value="Small_GTP-bd"/>
</dbReference>
<dbReference type="InterPro" id="IPR050209">
    <property type="entry name" value="Rab_GTPases_membrane_traffic"/>
</dbReference>
<dbReference type="SMART" id="SM00174">
    <property type="entry name" value="RHO"/>
    <property type="match status" value="1"/>
</dbReference>
<dbReference type="PRINTS" id="PR00449">
    <property type="entry name" value="RASTRNSFRMNG"/>
</dbReference>
<dbReference type="GO" id="GO:0003924">
    <property type="term" value="F:GTPase activity"/>
    <property type="evidence" value="ECO:0007669"/>
    <property type="project" value="InterPro"/>
</dbReference>
<proteinExistence type="inferred from homology"/>
<dbReference type="Gene3D" id="3.40.50.300">
    <property type="entry name" value="P-loop containing nucleotide triphosphate hydrolases"/>
    <property type="match status" value="1"/>
</dbReference>
<reference evidence="8 9" key="1">
    <citation type="journal article" date="2019" name="Nat. Plants">
        <title>Stout camphor tree genome fills gaps in understanding of flowering plant genome evolution.</title>
        <authorList>
            <person name="Chaw S.M."/>
            <person name="Liu Y.C."/>
            <person name="Wu Y.W."/>
            <person name="Wang H.Y."/>
            <person name="Lin C.I."/>
            <person name="Wu C.S."/>
            <person name="Ke H.M."/>
            <person name="Chang L.Y."/>
            <person name="Hsu C.Y."/>
            <person name="Yang H.T."/>
            <person name="Sudianto E."/>
            <person name="Hsu M.H."/>
            <person name="Wu K.P."/>
            <person name="Wang L.N."/>
            <person name="Leebens-Mack J.H."/>
            <person name="Tsai I.J."/>
        </authorList>
    </citation>
    <scope>NUCLEOTIDE SEQUENCE [LARGE SCALE GENOMIC DNA]</scope>
    <source>
        <strain evidence="9">cv. Chaw 1501</strain>
        <tissue evidence="8">Young leaves</tissue>
    </source>
</reference>
<sequence>MAAYTEEEQTEDYLFKIVLIGDSAVGKSNLLSRFARNEFFPNSKSTIGVEFQTQRIEIDGKEIKAQIWDTAGQERFRAVTSAYYRGAVGALIVYDVSRRRTFDSVGRWLNELQTHSDMNVVTILIGNKTDLKNGREVSTDEGKTLAEAQGLFFLETSALDSSNVTTAFHTVVREIYNILTKKVFLSQEHKKQDPTWMANGKTIVLQEDAGEPDSQPKKAGCCSS</sequence>
<keyword evidence="9" id="KW-1185">Reference proteome</keyword>
<dbReference type="AlphaFoldDB" id="A0A3S3MP06"/>
<evidence type="ECO:0000256" key="4">
    <source>
        <dbReference type="ARBA" id="ARBA00023136"/>
    </source>
</evidence>
<dbReference type="NCBIfam" id="TIGR00231">
    <property type="entry name" value="small_GTP"/>
    <property type="match status" value="1"/>
</dbReference>
<dbReference type="STRING" id="337451.A0A3S3MP06"/>
<dbReference type="SMART" id="SM00175">
    <property type="entry name" value="RAB"/>
    <property type="match status" value="1"/>
</dbReference>
<dbReference type="GO" id="GO:0005525">
    <property type="term" value="F:GTP binding"/>
    <property type="evidence" value="ECO:0007669"/>
    <property type="project" value="UniProtKB-KW"/>
</dbReference>
<keyword evidence="5" id="KW-0449">Lipoprotein</keyword>
<accession>A0A3S3MP06</accession>
<evidence type="ECO:0000313" key="9">
    <source>
        <dbReference type="Proteomes" id="UP000283530"/>
    </source>
</evidence>
<dbReference type="GO" id="GO:0012505">
    <property type="term" value="C:endomembrane system"/>
    <property type="evidence" value="ECO:0007669"/>
    <property type="project" value="UniProtKB-SubCell"/>
</dbReference>
<dbReference type="PROSITE" id="PS51420">
    <property type="entry name" value="RHO"/>
    <property type="match status" value="1"/>
</dbReference>
<dbReference type="SMART" id="SM00173">
    <property type="entry name" value="RAS"/>
    <property type="match status" value="1"/>
</dbReference>
<name>A0A3S3MP06_9MAGN</name>
<comment type="subcellular location">
    <subcellularLocation>
        <location evidence="7">Endomembrane system</location>
        <topology evidence="7">Lipid-anchor</topology>
    </subcellularLocation>
</comment>
<evidence type="ECO:0000256" key="6">
    <source>
        <dbReference type="ARBA" id="ARBA00023289"/>
    </source>
</evidence>
<dbReference type="EMBL" id="QPKB01000002">
    <property type="protein sequence ID" value="RWR77161.1"/>
    <property type="molecule type" value="Genomic_DNA"/>
</dbReference>
<dbReference type="Pfam" id="PF00071">
    <property type="entry name" value="Ras"/>
    <property type="match status" value="1"/>
</dbReference>
<dbReference type="Proteomes" id="UP000283530">
    <property type="component" value="Unassembled WGS sequence"/>
</dbReference>
<keyword evidence="2" id="KW-0547">Nucleotide-binding</keyword>
<comment type="similarity">
    <text evidence="1">Belongs to the small GTPase superfamily. Rab family.</text>
</comment>
<organism evidence="8 9">
    <name type="scientific">Cinnamomum micranthum f. kanehirae</name>
    <dbReference type="NCBI Taxonomy" id="337451"/>
    <lineage>
        <taxon>Eukaryota</taxon>
        <taxon>Viridiplantae</taxon>
        <taxon>Streptophyta</taxon>
        <taxon>Embryophyta</taxon>
        <taxon>Tracheophyta</taxon>
        <taxon>Spermatophyta</taxon>
        <taxon>Magnoliopsida</taxon>
        <taxon>Magnoliidae</taxon>
        <taxon>Laurales</taxon>
        <taxon>Lauraceae</taxon>
        <taxon>Cinnamomum</taxon>
    </lineage>
</organism>
<keyword evidence="4" id="KW-0472">Membrane</keyword>
<dbReference type="InterPro" id="IPR001806">
    <property type="entry name" value="Small_GTPase"/>
</dbReference>
<evidence type="ECO:0000256" key="5">
    <source>
        <dbReference type="ARBA" id="ARBA00023288"/>
    </source>
</evidence>
<evidence type="ECO:0000256" key="3">
    <source>
        <dbReference type="ARBA" id="ARBA00023134"/>
    </source>
</evidence>
<dbReference type="SMART" id="SM00176">
    <property type="entry name" value="RAN"/>
    <property type="match status" value="1"/>
</dbReference>
<evidence type="ECO:0000256" key="7">
    <source>
        <dbReference type="ARBA" id="ARBA00037868"/>
    </source>
</evidence>
<comment type="caution">
    <text evidence="8">The sequence shown here is derived from an EMBL/GenBank/DDBJ whole genome shotgun (WGS) entry which is preliminary data.</text>
</comment>
<keyword evidence="3" id="KW-0342">GTP-binding</keyword>
<dbReference type="PROSITE" id="PS51421">
    <property type="entry name" value="RAS"/>
    <property type="match status" value="1"/>
</dbReference>
<dbReference type="OrthoDB" id="1868781at2759"/>
<dbReference type="CDD" id="cd01868">
    <property type="entry name" value="Rab11_like"/>
    <property type="match status" value="1"/>
</dbReference>
<protein>
    <submittedName>
        <fullName evidence="8">Ras-related protein RABA5a</fullName>
    </submittedName>
</protein>
<dbReference type="SUPFAM" id="SSF52540">
    <property type="entry name" value="P-loop containing nucleoside triphosphate hydrolases"/>
    <property type="match status" value="1"/>
</dbReference>
<evidence type="ECO:0000256" key="2">
    <source>
        <dbReference type="ARBA" id="ARBA00022741"/>
    </source>
</evidence>
<evidence type="ECO:0000313" key="8">
    <source>
        <dbReference type="EMBL" id="RWR77161.1"/>
    </source>
</evidence>